<dbReference type="GO" id="GO:0003677">
    <property type="term" value="F:DNA binding"/>
    <property type="evidence" value="ECO:0007669"/>
    <property type="project" value="UniProtKB-UniRule"/>
</dbReference>
<dbReference type="InterPro" id="IPR050624">
    <property type="entry name" value="HTH-type_Tx_Regulator"/>
</dbReference>
<dbReference type="PROSITE" id="PS50977">
    <property type="entry name" value="HTH_TETR_2"/>
    <property type="match status" value="1"/>
</dbReference>
<protein>
    <submittedName>
        <fullName evidence="4">Transcriptional regulator</fullName>
    </submittedName>
</protein>
<keyword evidence="1 2" id="KW-0238">DNA-binding</keyword>
<evidence type="ECO:0000313" key="5">
    <source>
        <dbReference type="Proteomes" id="UP000010880"/>
    </source>
</evidence>
<dbReference type="PANTHER" id="PTHR43479:SF11">
    <property type="entry name" value="ACREF_ENVCD OPERON REPRESSOR-RELATED"/>
    <property type="match status" value="1"/>
</dbReference>
<gene>
    <name evidence="4" type="ordered locus">Halha_0468</name>
</gene>
<feature type="domain" description="HTH tetR-type" evidence="3">
    <location>
        <begin position="4"/>
        <end position="64"/>
    </location>
</feature>
<dbReference type="SUPFAM" id="SSF46689">
    <property type="entry name" value="Homeodomain-like"/>
    <property type="match status" value="1"/>
</dbReference>
<dbReference type="KEGG" id="hhl:Halha_0468"/>
<dbReference type="InterPro" id="IPR009057">
    <property type="entry name" value="Homeodomain-like_sf"/>
</dbReference>
<name>L0K7X0_HALHC</name>
<feature type="DNA-binding region" description="H-T-H motif" evidence="2">
    <location>
        <begin position="27"/>
        <end position="46"/>
    </location>
</feature>
<dbReference type="RefSeq" id="WP_015326175.1">
    <property type="nucleotide sequence ID" value="NC_019978.1"/>
</dbReference>
<sequence>MPKEETSQAILKAALNLFSQKGYNSVTTKEIAQQAEVNEVTLFRHFESKQKLFEAVFEHYIFEPNITNGDELYQKEPKEFLINIASSLYEIFEYNSSLIKIELKNDETTIQDIRLPLDKFSEEIKETVITYIDKTQELEIDQPDIFAVNFLSSIWGLFMNINIIQPFEPMPDFETSLEKLVDDLL</sequence>
<dbReference type="InterPro" id="IPR001647">
    <property type="entry name" value="HTH_TetR"/>
</dbReference>
<dbReference type="Proteomes" id="UP000010880">
    <property type="component" value="Chromosome"/>
</dbReference>
<evidence type="ECO:0000256" key="2">
    <source>
        <dbReference type="PROSITE-ProRule" id="PRU00335"/>
    </source>
</evidence>
<evidence type="ECO:0000259" key="3">
    <source>
        <dbReference type="PROSITE" id="PS50977"/>
    </source>
</evidence>
<organism evidence="4 5">
    <name type="scientific">Halobacteroides halobius (strain ATCC 35273 / DSM 5150 / MD-1)</name>
    <dbReference type="NCBI Taxonomy" id="748449"/>
    <lineage>
        <taxon>Bacteria</taxon>
        <taxon>Bacillati</taxon>
        <taxon>Bacillota</taxon>
        <taxon>Clostridia</taxon>
        <taxon>Halanaerobiales</taxon>
        <taxon>Halobacteroidaceae</taxon>
        <taxon>Halobacteroides</taxon>
    </lineage>
</organism>
<dbReference type="Pfam" id="PF00440">
    <property type="entry name" value="TetR_N"/>
    <property type="match status" value="1"/>
</dbReference>
<evidence type="ECO:0000313" key="4">
    <source>
        <dbReference type="EMBL" id="AGB40449.1"/>
    </source>
</evidence>
<dbReference type="STRING" id="748449.Halha_0468"/>
<keyword evidence="5" id="KW-1185">Reference proteome</keyword>
<dbReference type="OrthoDB" id="9780824at2"/>
<reference evidence="5" key="1">
    <citation type="submission" date="2012-02" db="EMBL/GenBank/DDBJ databases">
        <title>The complete genome of Halobacteroides halobius DSM 5150.</title>
        <authorList>
            <person name="Lucas S."/>
            <person name="Copeland A."/>
            <person name="Lapidus A."/>
            <person name="Glavina del Rio T."/>
            <person name="Dalin E."/>
            <person name="Tice H."/>
            <person name="Bruce D."/>
            <person name="Goodwin L."/>
            <person name="Pitluck S."/>
            <person name="Peters L."/>
            <person name="Mikhailova N."/>
            <person name="Gu W."/>
            <person name="Kyrpides N."/>
            <person name="Mavromatis K."/>
            <person name="Ivanova N."/>
            <person name="Brettin T."/>
            <person name="Detter J.C."/>
            <person name="Han C."/>
            <person name="Larimer F."/>
            <person name="Land M."/>
            <person name="Hauser L."/>
            <person name="Markowitz V."/>
            <person name="Cheng J.-F."/>
            <person name="Hugenholtz P."/>
            <person name="Woyke T."/>
            <person name="Wu D."/>
            <person name="Tindall B."/>
            <person name="Pomrenke H."/>
            <person name="Brambilla E."/>
            <person name="Klenk H.-P."/>
            <person name="Eisen J.A."/>
        </authorList>
    </citation>
    <scope>NUCLEOTIDE SEQUENCE [LARGE SCALE GENOMIC DNA]</scope>
    <source>
        <strain evidence="5">ATCC 35273 / DSM 5150 / MD-1</strain>
    </source>
</reference>
<evidence type="ECO:0000256" key="1">
    <source>
        <dbReference type="ARBA" id="ARBA00023125"/>
    </source>
</evidence>
<accession>L0K7X0</accession>
<dbReference type="EMBL" id="CP003359">
    <property type="protein sequence ID" value="AGB40449.1"/>
    <property type="molecule type" value="Genomic_DNA"/>
</dbReference>
<dbReference type="Gene3D" id="1.10.357.10">
    <property type="entry name" value="Tetracycline Repressor, domain 2"/>
    <property type="match status" value="1"/>
</dbReference>
<dbReference type="PATRIC" id="fig|748449.3.peg.433"/>
<dbReference type="AlphaFoldDB" id="L0K7X0"/>
<proteinExistence type="predicted"/>
<dbReference type="PANTHER" id="PTHR43479">
    <property type="entry name" value="ACREF/ENVCD OPERON REPRESSOR-RELATED"/>
    <property type="match status" value="1"/>
</dbReference>
<dbReference type="eggNOG" id="COG1309">
    <property type="taxonomic scope" value="Bacteria"/>
</dbReference>
<dbReference type="PRINTS" id="PR00455">
    <property type="entry name" value="HTHTETR"/>
</dbReference>
<dbReference type="HOGENOM" id="CLU_069356_12_2_9"/>